<gene>
    <name evidence="2" type="ORF">EV215_0753</name>
</gene>
<dbReference type="Proteomes" id="UP000294678">
    <property type="component" value="Unassembled WGS sequence"/>
</dbReference>
<comment type="caution">
    <text evidence="2">The sequence shown here is derived from an EMBL/GenBank/DDBJ whole genome shotgun (WGS) entry which is preliminary data.</text>
</comment>
<keyword evidence="1" id="KW-1133">Transmembrane helix</keyword>
<name>A0AA46DZ07_9FUSO</name>
<sequence>MREINPKDITLFKRSFTLATIIMLVALFFNFILKWIIPTLVLSIIIFLILKYITKLNI</sequence>
<evidence type="ECO:0000256" key="1">
    <source>
        <dbReference type="SAM" id="Phobius"/>
    </source>
</evidence>
<keyword evidence="3" id="KW-1185">Reference proteome</keyword>
<feature type="transmembrane region" description="Helical" evidence="1">
    <location>
        <begin position="35"/>
        <end position="53"/>
    </location>
</feature>
<reference evidence="2 3" key="1">
    <citation type="submission" date="2019-03" db="EMBL/GenBank/DDBJ databases">
        <title>Genomic Encyclopedia of Type Strains, Phase IV (KMG-IV): sequencing the most valuable type-strain genomes for metagenomic binning, comparative biology and taxonomic classification.</title>
        <authorList>
            <person name="Goeker M."/>
        </authorList>
    </citation>
    <scope>NUCLEOTIDE SEQUENCE [LARGE SCALE GENOMIC DNA]</scope>
    <source>
        <strain evidence="2 3">DSM 100055</strain>
    </source>
</reference>
<evidence type="ECO:0000313" key="2">
    <source>
        <dbReference type="EMBL" id="TDT71380.1"/>
    </source>
</evidence>
<accession>A0AA46DZ07</accession>
<keyword evidence="1" id="KW-0472">Membrane</keyword>
<proteinExistence type="predicted"/>
<dbReference type="AlphaFoldDB" id="A0AA46DZ07"/>
<organism evidence="2 3">
    <name type="scientific">Hypnocyclicus thermotrophus</name>
    <dbReference type="NCBI Taxonomy" id="1627895"/>
    <lineage>
        <taxon>Bacteria</taxon>
        <taxon>Fusobacteriati</taxon>
        <taxon>Fusobacteriota</taxon>
        <taxon>Fusobacteriia</taxon>
        <taxon>Fusobacteriales</taxon>
        <taxon>Fusobacteriaceae</taxon>
        <taxon>Hypnocyclicus</taxon>
    </lineage>
</organism>
<keyword evidence="1" id="KW-0812">Transmembrane</keyword>
<dbReference type="RefSeq" id="WP_166667340.1">
    <property type="nucleotide sequence ID" value="NZ_SOBG01000003.1"/>
</dbReference>
<evidence type="ECO:0000313" key="3">
    <source>
        <dbReference type="Proteomes" id="UP000294678"/>
    </source>
</evidence>
<protein>
    <submittedName>
        <fullName evidence="2">Uncharacterized protein</fullName>
    </submittedName>
</protein>
<dbReference type="EMBL" id="SOBG01000003">
    <property type="protein sequence ID" value="TDT71380.1"/>
    <property type="molecule type" value="Genomic_DNA"/>
</dbReference>